<keyword evidence="3" id="KW-1185">Reference proteome</keyword>
<dbReference type="AlphaFoldDB" id="A0AAV4AK73"/>
<sequence length="190" mass="21752">MSALHPKTFNKIADRLFKEQDRVSSIVFEETVAKVRQEHARRCGIDIDGEMVLDIAVNYDGIWLKRGHQSHIGIGWVIDLLTGLMIDFCQVCATTGNIKRQVHPDISRRWLETHKEEGCDKNFDETYGMMEVRVAEILWLRYVTLVSDGDSKAYNRICKIAPYEEAQIEKEEYLNCVGKRLGTALVADCS</sequence>
<proteinExistence type="predicted"/>
<protein>
    <recommendedName>
        <fullName evidence="1">Mutator-like transposase domain-containing protein</fullName>
    </recommendedName>
</protein>
<reference evidence="2 3" key="1">
    <citation type="journal article" date="2021" name="Elife">
        <title>Chloroplast acquisition without the gene transfer in kleptoplastic sea slugs, Plakobranchus ocellatus.</title>
        <authorList>
            <person name="Maeda T."/>
            <person name="Takahashi S."/>
            <person name="Yoshida T."/>
            <person name="Shimamura S."/>
            <person name="Takaki Y."/>
            <person name="Nagai Y."/>
            <person name="Toyoda A."/>
            <person name="Suzuki Y."/>
            <person name="Arimoto A."/>
            <person name="Ishii H."/>
            <person name="Satoh N."/>
            <person name="Nishiyama T."/>
            <person name="Hasebe M."/>
            <person name="Maruyama T."/>
            <person name="Minagawa J."/>
            <person name="Obokata J."/>
            <person name="Shigenobu S."/>
        </authorList>
    </citation>
    <scope>NUCLEOTIDE SEQUENCE [LARGE SCALE GENOMIC DNA]</scope>
</reference>
<accession>A0AAV4AK73</accession>
<gene>
    <name evidence="2" type="ORF">PoB_003425000</name>
</gene>
<dbReference type="InterPro" id="IPR049012">
    <property type="entry name" value="Mutator_transp_dom"/>
</dbReference>
<evidence type="ECO:0000313" key="2">
    <source>
        <dbReference type="EMBL" id="GFO07745.1"/>
    </source>
</evidence>
<evidence type="ECO:0000313" key="3">
    <source>
        <dbReference type="Proteomes" id="UP000735302"/>
    </source>
</evidence>
<comment type="caution">
    <text evidence="2">The sequence shown here is derived from an EMBL/GenBank/DDBJ whole genome shotgun (WGS) entry which is preliminary data.</text>
</comment>
<dbReference type="Pfam" id="PF20700">
    <property type="entry name" value="Mutator"/>
    <property type="match status" value="1"/>
</dbReference>
<name>A0AAV4AK73_9GAST</name>
<feature type="domain" description="Mutator-like transposase" evidence="1">
    <location>
        <begin position="21"/>
        <end position="185"/>
    </location>
</feature>
<dbReference type="Proteomes" id="UP000735302">
    <property type="component" value="Unassembled WGS sequence"/>
</dbReference>
<dbReference type="EMBL" id="BLXT01003909">
    <property type="protein sequence ID" value="GFO07745.1"/>
    <property type="molecule type" value="Genomic_DNA"/>
</dbReference>
<organism evidence="2 3">
    <name type="scientific">Plakobranchus ocellatus</name>
    <dbReference type="NCBI Taxonomy" id="259542"/>
    <lineage>
        <taxon>Eukaryota</taxon>
        <taxon>Metazoa</taxon>
        <taxon>Spiralia</taxon>
        <taxon>Lophotrochozoa</taxon>
        <taxon>Mollusca</taxon>
        <taxon>Gastropoda</taxon>
        <taxon>Heterobranchia</taxon>
        <taxon>Euthyneura</taxon>
        <taxon>Panpulmonata</taxon>
        <taxon>Sacoglossa</taxon>
        <taxon>Placobranchoidea</taxon>
        <taxon>Plakobranchidae</taxon>
        <taxon>Plakobranchus</taxon>
    </lineage>
</organism>
<evidence type="ECO:0000259" key="1">
    <source>
        <dbReference type="Pfam" id="PF20700"/>
    </source>
</evidence>